<dbReference type="InterPro" id="IPR034593">
    <property type="entry name" value="DgoD-like"/>
</dbReference>
<dbReference type="PANTHER" id="PTHR48080">
    <property type="entry name" value="D-GALACTONATE DEHYDRATASE-RELATED"/>
    <property type="match status" value="1"/>
</dbReference>
<evidence type="ECO:0000313" key="10">
    <source>
        <dbReference type="Proteomes" id="UP000464657"/>
    </source>
</evidence>
<evidence type="ECO:0000256" key="1">
    <source>
        <dbReference type="ARBA" id="ARBA00008031"/>
    </source>
</evidence>
<dbReference type="SFLD" id="SFLDS00001">
    <property type="entry name" value="Enolase"/>
    <property type="match status" value="1"/>
</dbReference>
<proteinExistence type="inferred from homology"/>
<dbReference type="InterPro" id="IPR013342">
    <property type="entry name" value="Mandelate_racemase_C"/>
</dbReference>
<dbReference type="SUPFAM" id="SSF54826">
    <property type="entry name" value="Enolase N-terminal domain-like"/>
    <property type="match status" value="1"/>
</dbReference>
<dbReference type="GO" id="GO:0016855">
    <property type="term" value="F:racemase and epimerase activity, acting on amino acids and derivatives"/>
    <property type="evidence" value="ECO:0007669"/>
    <property type="project" value="UniProtKB-UniRule"/>
</dbReference>
<dbReference type="InterPro" id="IPR034603">
    <property type="entry name" value="Dipeptide_epimerase"/>
</dbReference>
<dbReference type="InterPro" id="IPR036849">
    <property type="entry name" value="Enolase-like_C_sf"/>
</dbReference>
<accession>A0A7L4ZJF6</accession>
<dbReference type="InterPro" id="IPR029017">
    <property type="entry name" value="Enolase-like_N"/>
</dbReference>
<reference evidence="9 10" key="1">
    <citation type="journal article" date="2013" name="Int. J. Syst. Evol. Microbiol.">
        <title>Kordia antarctica sp. nov., isolated from Antarctic seawater.</title>
        <authorList>
            <person name="Baek K."/>
            <person name="Choi A."/>
            <person name="Kang I."/>
            <person name="Lee K."/>
            <person name="Cho J.C."/>
        </authorList>
    </citation>
    <scope>NUCLEOTIDE SEQUENCE [LARGE SCALE GENOMIC DNA]</scope>
    <source>
        <strain evidence="9 10">IMCC3317</strain>
    </source>
</reference>
<protein>
    <recommendedName>
        <fullName evidence="7">Dipeptide epimerase</fullName>
        <ecNumber evidence="7">5.1.1.-</ecNumber>
    </recommendedName>
</protein>
<evidence type="ECO:0000256" key="2">
    <source>
        <dbReference type="ARBA" id="ARBA00022723"/>
    </source>
</evidence>
<dbReference type="Proteomes" id="UP000464657">
    <property type="component" value="Chromosome"/>
</dbReference>
<dbReference type="KEGG" id="kan:IMCC3317_16980"/>
<dbReference type="GO" id="GO:0000287">
    <property type="term" value="F:magnesium ion binding"/>
    <property type="evidence" value="ECO:0007669"/>
    <property type="project" value="UniProtKB-ARBA"/>
</dbReference>
<sequence length="340" mass="38161">MKLQLTVQSFELPLKNPFTISRYTVTIQKTVVVSISDGNFVGYGESTVNPYYNSTIESLKASAESVKYIFNDIEENLHPAELWKRLQPKLEDNYFALCAIDTAYWDLYAKQQQKPLRRFWSENDENLPKTNFTIGIDSIDVMKSKIEETPWPIYKIKLGTKNDLEIIRELRKITDSVFRVDANCAWTVDETLENAKILKELNVEFIEQPLKADNWNGMKILKEKSVLPIIADESCLKLEDVSKCAEVFHGINIKLMKCGGITSALQMIQIAKAKQLKIMVGCMTESSIGISNLAQLASLLDYIDADGALLLQSDIAKGVTFNNGKILFADGNGSGAALQL</sequence>
<dbReference type="CDD" id="cd03319">
    <property type="entry name" value="L-Ala-DL-Glu_epimerase"/>
    <property type="match status" value="1"/>
</dbReference>
<dbReference type="Pfam" id="PF13378">
    <property type="entry name" value="MR_MLE_C"/>
    <property type="match status" value="1"/>
</dbReference>
<dbReference type="Pfam" id="PF02746">
    <property type="entry name" value="MR_MLE_N"/>
    <property type="match status" value="1"/>
</dbReference>
<name>A0A7L4ZJF6_9FLAO</name>
<keyword evidence="2 6" id="KW-0479">Metal-binding</keyword>
<dbReference type="SMART" id="SM00922">
    <property type="entry name" value="MR_MLE"/>
    <property type="match status" value="1"/>
</dbReference>
<dbReference type="InterPro" id="IPR029065">
    <property type="entry name" value="Enolase_C-like"/>
</dbReference>
<feature type="binding site" evidence="6">
    <location>
        <position position="181"/>
    </location>
    <ligand>
        <name>Mg(2+)</name>
        <dbReference type="ChEBI" id="CHEBI:18420"/>
    </ligand>
</feature>
<evidence type="ECO:0000259" key="8">
    <source>
        <dbReference type="SMART" id="SM00922"/>
    </source>
</evidence>
<dbReference type="SFLD" id="SFLDF00009">
    <property type="entry name" value="o-succinylbenzoate_synthase"/>
    <property type="match status" value="1"/>
</dbReference>
<dbReference type="EMBL" id="CP019288">
    <property type="protein sequence ID" value="QHI36336.1"/>
    <property type="molecule type" value="Genomic_DNA"/>
</dbReference>
<dbReference type="EC" id="5.1.1.-" evidence="7"/>
<evidence type="ECO:0000256" key="4">
    <source>
        <dbReference type="ARBA" id="ARBA00023235"/>
    </source>
</evidence>
<dbReference type="Gene3D" id="3.30.390.10">
    <property type="entry name" value="Enolase-like, N-terminal domain"/>
    <property type="match status" value="1"/>
</dbReference>
<dbReference type="PANTHER" id="PTHR48080:SF3">
    <property type="entry name" value="ENOLASE SUPERFAMILY MEMBER DDB_G0284701"/>
    <property type="match status" value="1"/>
</dbReference>
<evidence type="ECO:0000256" key="7">
    <source>
        <dbReference type="RuleBase" id="RU366006"/>
    </source>
</evidence>
<feature type="active site" description="Proton acceptor; specific for (S)-substrate epimerization" evidence="5">
    <location>
        <position position="254"/>
    </location>
</feature>
<keyword evidence="10" id="KW-1185">Reference proteome</keyword>
<feature type="domain" description="Mandelate racemase/muconate lactonizing enzyme C-terminal" evidence="8">
    <location>
        <begin position="139"/>
        <end position="228"/>
    </location>
</feature>
<feature type="binding site" evidence="6">
    <location>
        <position position="207"/>
    </location>
    <ligand>
        <name>Mg(2+)</name>
        <dbReference type="ChEBI" id="CHEBI:18420"/>
    </ligand>
</feature>
<dbReference type="InterPro" id="IPR013341">
    <property type="entry name" value="Mandelate_racemase_N_dom"/>
</dbReference>
<organism evidence="9 10">
    <name type="scientific">Kordia antarctica</name>
    <dbReference type="NCBI Taxonomy" id="1218801"/>
    <lineage>
        <taxon>Bacteria</taxon>
        <taxon>Pseudomonadati</taxon>
        <taxon>Bacteroidota</taxon>
        <taxon>Flavobacteriia</taxon>
        <taxon>Flavobacteriales</taxon>
        <taxon>Flavobacteriaceae</taxon>
        <taxon>Kordia</taxon>
    </lineage>
</organism>
<dbReference type="Gene3D" id="3.20.20.120">
    <property type="entry name" value="Enolase-like C-terminal domain"/>
    <property type="match status" value="1"/>
</dbReference>
<evidence type="ECO:0000313" key="9">
    <source>
        <dbReference type="EMBL" id="QHI36336.1"/>
    </source>
</evidence>
<comment type="similarity">
    <text evidence="1 7">Belongs to the mandelate racemase/muconate lactonizing enzyme family.</text>
</comment>
<feature type="binding site" evidence="6">
    <location>
        <position position="232"/>
    </location>
    <ligand>
        <name>Mg(2+)</name>
        <dbReference type="ChEBI" id="CHEBI:18420"/>
    </ligand>
</feature>
<evidence type="ECO:0000256" key="6">
    <source>
        <dbReference type="PIRSR" id="PIRSR634603-3"/>
    </source>
</evidence>
<dbReference type="OrthoDB" id="9775391at2"/>
<dbReference type="SUPFAM" id="SSF51604">
    <property type="entry name" value="Enolase C-terminal domain-like"/>
    <property type="match status" value="1"/>
</dbReference>
<dbReference type="AlphaFoldDB" id="A0A7L4ZJF6"/>
<evidence type="ECO:0000256" key="3">
    <source>
        <dbReference type="ARBA" id="ARBA00022842"/>
    </source>
</evidence>
<keyword evidence="3 6" id="KW-0460">Magnesium</keyword>
<dbReference type="RefSeq" id="WP_160129051.1">
    <property type="nucleotide sequence ID" value="NZ_CP019288.1"/>
</dbReference>
<dbReference type="SFLD" id="SFLDG00180">
    <property type="entry name" value="muconate_cycloisomerase"/>
    <property type="match status" value="1"/>
</dbReference>
<comment type="cofactor">
    <cofactor evidence="6 7">
        <name>Mg(2+)</name>
        <dbReference type="ChEBI" id="CHEBI:18420"/>
    </cofactor>
    <text evidence="6 7">Binds 1 Mg(2+) ion per subunit.</text>
</comment>
<evidence type="ECO:0000256" key="5">
    <source>
        <dbReference type="PIRSR" id="PIRSR634603-1"/>
    </source>
</evidence>
<keyword evidence="4 7" id="KW-0413">Isomerase</keyword>
<gene>
    <name evidence="9" type="ORF">IMCC3317_16980</name>
</gene>
<feature type="active site" description="Proton acceptor; specific for (R)-substrate epimerization" evidence="5">
    <location>
        <position position="157"/>
    </location>
</feature>